<dbReference type="GO" id="GO:0008782">
    <property type="term" value="F:adenosylhomocysteine nucleosidase activity"/>
    <property type="evidence" value="ECO:0007669"/>
    <property type="project" value="TreeGrafter"/>
</dbReference>
<dbReference type="CDD" id="cd00201">
    <property type="entry name" value="WW"/>
    <property type="match status" value="1"/>
</dbReference>
<name>A0A6V3JBX7_9EUKA</name>
<dbReference type="GO" id="GO:0008930">
    <property type="term" value="F:methylthioadenosine nucleosidase activity"/>
    <property type="evidence" value="ECO:0007669"/>
    <property type="project" value="TreeGrafter"/>
</dbReference>
<dbReference type="PANTHER" id="PTHR46832:SF1">
    <property type="entry name" value="5'-METHYLTHIOADENOSINE_S-ADENOSYLHOMOCYSTEINE NUCLEOSIDASE"/>
    <property type="match status" value="1"/>
</dbReference>
<dbReference type="PANTHER" id="PTHR46832">
    <property type="entry name" value="5'-METHYLTHIOADENOSINE/S-ADENOSYLHOMOCYSTEINE NUCLEOSIDASE"/>
    <property type="match status" value="1"/>
</dbReference>
<dbReference type="GO" id="GO:0005829">
    <property type="term" value="C:cytosol"/>
    <property type="evidence" value="ECO:0007669"/>
    <property type="project" value="TreeGrafter"/>
</dbReference>
<dbReference type="Gene3D" id="2.20.70.10">
    <property type="match status" value="1"/>
</dbReference>
<dbReference type="Pfam" id="PF00397">
    <property type="entry name" value="WW"/>
    <property type="match status" value="1"/>
</dbReference>
<dbReference type="Pfam" id="PF26235">
    <property type="entry name" value="zf-KKT2_KKT3"/>
    <property type="match status" value="1"/>
</dbReference>
<dbReference type="Gene3D" id="3.40.50.1580">
    <property type="entry name" value="Nucleoside phosphorylase domain"/>
    <property type="match status" value="1"/>
</dbReference>
<accession>A0A6V3JBX7</accession>
<evidence type="ECO:0000256" key="1">
    <source>
        <dbReference type="SAM" id="MobiDB-lite"/>
    </source>
</evidence>
<gene>
    <name evidence="3" type="ORF">LGLO00237_LOCUS3656</name>
</gene>
<dbReference type="SUPFAM" id="SSF53167">
    <property type="entry name" value="Purine and uridine phosphorylases"/>
    <property type="match status" value="1"/>
</dbReference>
<dbReference type="InterPro" id="IPR001202">
    <property type="entry name" value="WW_dom"/>
</dbReference>
<proteinExistence type="predicted"/>
<dbReference type="EMBL" id="HBIV01005138">
    <property type="protein sequence ID" value="CAE0649401.1"/>
    <property type="molecule type" value="Transcribed_RNA"/>
</dbReference>
<feature type="compositionally biased region" description="Polar residues" evidence="1">
    <location>
        <begin position="23"/>
        <end position="37"/>
    </location>
</feature>
<feature type="domain" description="WW" evidence="2">
    <location>
        <begin position="48"/>
        <end position="70"/>
    </location>
</feature>
<evidence type="ECO:0000259" key="2">
    <source>
        <dbReference type="PROSITE" id="PS50020"/>
    </source>
</evidence>
<dbReference type="GO" id="GO:0009116">
    <property type="term" value="P:nucleoside metabolic process"/>
    <property type="evidence" value="ECO:0007669"/>
    <property type="project" value="InterPro"/>
</dbReference>
<sequence length="469" mass="51656">MGAALSDCRNESGCMPGAPARSWESTTVPSENNSSQLPEETLIQFVDEKRGLPYYYDLKTGETTWETPDQFLVHPSVVEWMEGAYEGTSPIARATRHASEFRMVQPPVNEPQQRDTSVPVKQSGVRIAVLCTKEEDAKPLRKMMRDACEQMLKGCVRRTRGKIHGKLVDLVITGKGKVNASCAVVALCYESTPNSHLAAILSLGRTAANAKEVGEADVIVCSGVMTEDSESSRKESSELKIEADSKLLACTRKKIGDVSLRICEGPVDESWITLMCPKKHTMCKVRGLPKAYVGKHSGVFCDQCELTGLENLDPFWHCAECGWDYCSKCSEEKDVNRIVRSPLSWSVEQDQRVDLRQERFSFVVSEDKEVSAMATVAKKFQVPFLAIQEVMEGDGDDGSQDCETKSSTMETASPDTVENIMPNEDPESKEDVIGSTDESKERETSRGLKRAPGAAAIMAAQVISEFEPA</sequence>
<feature type="region of interest" description="Disordered" evidence="1">
    <location>
        <begin position="392"/>
        <end position="453"/>
    </location>
</feature>
<dbReference type="InterPro" id="IPR058800">
    <property type="entry name" value="Znf-KKT2_KKT3"/>
</dbReference>
<organism evidence="3">
    <name type="scientific">Lotharella globosa</name>
    <dbReference type="NCBI Taxonomy" id="91324"/>
    <lineage>
        <taxon>Eukaryota</taxon>
        <taxon>Sar</taxon>
        <taxon>Rhizaria</taxon>
        <taxon>Cercozoa</taxon>
        <taxon>Chlorarachniophyceae</taxon>
        <taxon>Lotharella</taxon>
    </lineage>
</organism>
<dbReference type="AlphaFoldDB" id="A0A6V3JBX7"/>
<feature type="region of interest" description="Disordered" evidence="1">
    <location>
        <begin position="1"/>
        <end position="37"/>
    </location>
</feature>
<feature type="compositionally biased region" description="Basic and acidic residues" evidence="1">
    <location>
        <begin position="429"/>
        <end position="446"/>
    </location>
</feature>
<dbReference type="SUPFAM" id="SSF51045">
    <property type="entry name" value="WW domain"/>
    <property type="match status" value="1"/>
</dbReference>
<dbReference type="InterPro" id="IPR036020">
    <property type="entry name" value="WW_dom_sf"/>
</dbReference>
<reference evidence="3" key="1">
    <citation type="submission" date="2021-01" db="EMBL/GenBank/DDBJ databases">
        <authorList>
            <person name="Corre E."/>
            <person name="Pelletier E."/>
            <person name="Niang G."/>
            <person name="Scheremetjew M."/>
            <person name="Finn R."/>
            <person name="Kale V."/>
            <person name="Holt S."/>
            <person name="Cochrane G."/>
            <person name="Meng A."/>
            <person name="Brown T."/>
            <person name="Cohen L."/>
        </authorList>
    </citation>
    <scope>NUCLEOTIDE SEQUENCE</scope>
    <source>
        <strain evidence="3">CCCM811</strain>
    </source>
</reference>
<dbReference type="InterPro" id="IPR035994">
    <property type="entry name" value="Nucleoside_phosphorylase_sf"/>
</dbReference>
<protein>
    <recommendedName>
        <fullName evidence="2">WW domain-containing protein</fullName>
    </recommendedName>
</protein>
<feature type="compositionally biased region" description="Polar residues" evidence="1">
    <location>
        <begin position="405"/>
        <end position="416"/>
    </location>
</feature>
<dbReference type="PROSITE" id="PS50020">
    <property type="entry name" value="WW_DOMAIN_2"/>
    <property type="match status" value="1"/>
</dbReference>
<evidence type="ECO:0000313" key="3">
    <source>
        <dbReference type="EMBL" id="CAE0649401.1"/>
    </source>
</evidence>
<dbReference type="GO" id="GO:0019284">
    <property type="term" value="P:L-methionine salvage from S-adenosylmethionine"/>
    <property type="evidence" value="ECO:0007669"/>
    <property type="project" value="TreeGrafter"/>
</dbReference>